<sequence>MKKISLVCLLILGTFYCNKSKPVPERILGVWEKTSSCTNDKCETYPPEKVKQLMILRDGYAIYRNPDDPEQKRNIEYVLHLENTKSQLPEIAFRFLDLGFEIRYTIQKVSDTEMEFLQVREATRKEPETTVIEFYKRVGTLSE</sequence>
<keyword evidence="2" id="KW-1185">Reference proteome</keyword>
<protein>
    <recommendedName>
        <fullName evidence="3">Lipocalin-like domain-containing protein</fullName>
    </recommendedName>
</protein>
<name>A0ABV5BMZ1_9LEPT</name>
<dbReference type="NCBIfam" id="NF047801">
    <property type="entry name" value="LIC10301_lipo"/>
    <property type="match status" value="1"/>
</dbReference>
<evidence type="ECO:0008006" key="3">
    <source>
        <dbReference type="Google" id="ProtNLM"/>
    </source>
</evidence>
<evidence type="ECO:0000313" key="2">
    <source>
        <dbReference type="Proteomes" id="UP001580391"/>
    </source>
</evidence>
<reference evidence="1 2" key="1">
    <citation type="submission" date="2024-09" db="EMBL/GenBank/DDBJ databases">
        <title>Taxonomic and Genotyping Characterization of Leptospira Strains isolated from Multiple Sources in Colombia highlights the importance of intermediate species.</title>
        <authorList>
            <person name="Torres Higuera L."/>
            <person name="Rojas Tapias D."/>
            <person name="Jimenez Velasquez S."/>
            <person name="Renjifo Ibanez C."/>
        </authorList>
    </citation>
    <scope>NUCLEOTIDE SEQUENCE [LARGE SCALE GENOMIC DNA]</scope>
    <source>
        <strain evidence="1 2">Lep080</strain>
    </source>
</reference>
<accession>A0ABV5BMZ1</accession>
<dbReference type="RefSeq" id="WP_016546444.1">
    <property type="nucleotide sequence ID" value="NZ_JBHILI010000005.1"/>
</dbReference>
<evidence type="ECO:0000313" key="1">
    <source>
        <dbReference type="EMBL" id="MFB5736683.1"/>
    </source>
</evidence>
<dbReference type="EMBL" id="JBHILJ010000004">
    <property type="protein sequence ID" value="MFB5736683.1"/>
    <property type="molecule type" value="Genomic_DNA"/>
</dbReference>
<comment type="caution">
    <text evidence="1">The sequence shown here is derived from an EMBL/GenBank/DDBJ whole genome shotgun (WGS) entry which is preliminary data.</text>
</comment>
<organism evidence="1 2">
    <name type="scientific">Leptospira wolffii</name>
    <dbReference type="NCBI Taxonomy" id="409998"/>
    <lineage>
        <taxon>Bacteria</taxon>
        <taxon>Pseudomonadati</taxon>
        <taxon>Spirochaetota</taxon>
        <taxon>Spirochaetia</taxon>
        <taxon>Leptospirales</taxon>
        <taxon>Leptospiraceae</taxon>
        <taxon>Leptospira</taxon>
    </lineage>
</organism>
<dbReference type="Proteomes" id="UP001580391">
    <property type="component" value="Unassembled WGS sequence"/>
</dbReference>
<proteinExistence type="predicted"/>
<gene>
    <name evidence="1" type="ORF">ACE5IX_09205</name>
</gene>